<dbReference type="EMBL" id="BGPR01000806">
    <property type="protein sequence ID" value="GBM36208.1"/>
    <property type="molecule type" value="Genomic_DNA"/>
</dbReference>
<dbReference type="AlphaFoldDB" id="A0A4Y2F6J3"/>
<feature type="region of interest" description="Disordered" evidence="1">
    <location>
        <begin position="133"/>
        <end position="163"/>
    </location>
</feature>
<gene>
    <name evidence="2" type="ORF">AVEN_97575_1</name>
</gene>
<organism evidence="2 3">
    <name type="scientific">Araneus ventricosus</name>
    <name type="common">Orbweaver spider</name>
    <name type="synonym">Epeira ventricosa</name>
    <dbReference type="NCBI Taxonomy" id="182803"/>
    <lineage>
        <taxon>Eukaryota</taxon>
        <taxon>Metazoa</taxon>
        <taxon>Ecdysozoa</taxon>
        <taxon>Arthropoda</taxon>
        <taxon>Chelicerata</taxon>
        <taxon>Arachnida</taxon>
        <taxon>Araneae</taxon>
        <taxon>Araneomorphae</taxon>
        <taxon>Entelegynae</taxon>
        <taxon>Araneoidea</taxon>
        <taxon>Araneidae</taxon>
        <taxon>Araneus</taxon>
    </lineage>
</organism>
<evidence type="ECO:0000313" key="3">
    <source>
        <dbReference type="Proteomes" id="UP000499080"/>
    </source>
</evidence>
<protein>
    <submittedName>
        <fullName evidence="2">Uncharacterized protein</fullName>
    </submittedName>
</protein>
<accession>A0A4Y2F6J3</accession>
<name>A0A4Y2F6J3_ARAVE</name>
<feature type="compositionally biased region" description="Basic and acidic residues" evidence="1">
    <location>
        <begin position="140"/>
        <end position="152"/>
    </location>
</feature>
<dbReference type="Proteomes" id="UP000499080">
    <property type="component" value="Unassembled WGS sequence"/>
</dbReference>
<evidence type="ECO:0000313" key="2">
    <source>
        <dbReference type="EMBL" id="GBM36208.1"/>
    </source>
</evidence>
<comment type="caution">
    <text evidence="2">The sequence shown here is derived from an EMBL/GenBank/DDBJ whole genome shotgun (WGS) entry which is preliminary data.</text>
</comment>
<sequence>MVSKYRQIDMNIDKHFMWNFLATNHLVKTISLEDMLIISKIIRANHFGMGLPFGDTEPLVGIVYPKTVSPTRNGIGHPSTPFQTTILLQLLINHVKKFLPGVVAREGSSIRTESTRALGVVLGASPFRVFLSGDGSTTDGRGDESSKNRRVDPAPPHGACADSDIESSICSDSHISTGLGQQRIVCGGFF</sequence>
<reference evidence="2 3" key="1">
    <citation type="journal article" date="2019" name="Sci. Rep.">
        <title>Orb-weaving spider Araneus ventricosus genome elucidates the spidroin gene catalogue.</title>
        <authorList>
            <person name="Kono N."/>
            <person name="Nakamura H."/>
            <person name="Ohtoshi R."/>
            <person name="Moran D.A.P."/>
            <person name="Shinohara A."/>
            <person name="Yoshida Y."/>
            <person name="Fujiwara M."/>
            <person name="Mori M."/>
            <person name="Tomita M."/>
            <person name="Arakawa K."/>
        </authorList>
    </citation>
    <scope>NUCLEOTIDE SEQUENCE [LARGE SCALE GENOMIC DNA]</scope>
</reference>
<proteinExistence type="predicted"/>
<keyword evidence="3" id="KW-1185">Reference proteome</keyword>
<evidence type="ECO:0000256" key="1">
    <source>
        <dbReference type="SAM" id="MobiDB-lite"/>
    </source>
</evidence>